<dbReference type="SMART" id="SM00184">
    <property type="entry name" value="RING"/>
    <property type="match status" value="1"/>
</dbReference>
<dbReference type="InterPro" id="IPR001841">
    <property type="entry name" value="Znf_RING"/>
</dbReference>
<proteinExistence type="predicted"/>
<evidence type="ECO:0000256" key="4">
    <source>
        <dbReference type="PROSITE-ProRule" id="PRU00175"/>
    </source>
</evidence>
<feature type="domain" description="RING-type" evidence="5">
    <location>
        <begin position="112"/>
        <end position="154"/>
    </location>
</feature>
<keyword evidence="1" id="KW-0479">Metal-binding</keyword>
<keyword evidence="3" id="KW-0862">Zinc</keyword>
<accession>A0A511KB35</accession>
<evidence type="ECO:0000256" key="3">
    <source>
        <dbReference type="ARBA" id="ARBA00022833"/>
    </source>
</evidence>
<keyword evidence="2 4" id="KW-0863">Zinc-finger</keyword>
<name>A0A511KB35_RHOTO</name>
<evidence type="ECO:0000313" key="7">
    <source>
        <dbReference type="Proteomes" id="UP000321518"/>
    </source>
</evidence>
<gene>
    <name evidence="6" type="ORF">Rt10032_c03g1576</name>
</gene>
<comment type="caution">
    <text evidence="6">The sequence shown here is derived from an EMBL/GenBank/DDBJ whole genome shotgun (WGS) entry which is preliminary data.</text>
</comment>
<dbReference type="InterPro" id="IPR053238">
    <property type="entry name" value="RING-H2_zinc_finger"/>
</dbReference>
<evidence type="ECO:0000256" key="1">
    <source>
        <dbReference type="ARBA" id="ARBA00022723"/>
    </source>
</evidence>
<reference evidence="6 7" key="1">
    <citation type="submission" date="2019-07" db="EMBL/GenBank/DDBJ databases">
        <title>Rhodotorula toruloides NBRC10032 genome sequencing.</title>
        <authorList>
            <person name="Shida Y."/>
            <person name="Takaku H."/>
            <person name="Ogasawara W."/>
            <person name="Mori K."/>
        </authorList>
    </citation>
    <scope>NUCLEOTIDE SEQUENCE [LARGE SCALE GENOMIC DNA]</scope>
    <source>
        <strain evidence="6 7">NBRC10032</strain>
    </source>
</reference>
<evidence type="ECO:0000256" key="2">
    <source>
        <dbReference type="ARBA" id="ARBA00022771"/>
    </source>
</evidence>
<dbReference type="PANTHER" id="PTHR14155">
    <property type="entry name" value="RING FINGER DOMAIN-CONTAINING"/>
    <property type="match status" value="1"/>
</dbReference>
<protein>
    <submittedName>
        <fullName evidence="6">RING finger protein 44</fullName>
    </submittedName>
</protein>
<organism evidence="6 7">
    <name type="scientific">Rhodotorula toruloides</name>
    <name type="common">Yeast</name>
    <name type="synonym">Rhodosporidium toruloides</name>
    <dbReference type="NCBI Taxonomy" id="5286"/>
    <lineage>
        <taxon>Eukaryota</taxon>
        <taxon>Fungi</taxon>
        <taxon>Dikarya</taxon>
        <taxon>Basidiomycota</taxon>
        <taxon>Pucciniomycotina</taxon>
        <taxon>Microbotryomycetes</taxon>
        <taxon>Sporidiobolales</taxon>
        <taxon>Sporidiobolaceae</taxon>
        <taxon>Rhodotorula</taxon>
    </lineage>
</organism>
<dbReference type="EMBL" id="BJWK01000003">
    <property type="protein sequence ID" value="GEM07559.1"/>
    <property type="molecule type" value="Genomic_DNA"/>
</dbReference>
<dbReference type="AlphaFoldDB" id="A0A511KB35"/>
<dbReference type="Proteomes" id="UP000321518">
    <property type="component" value="Unassembled WGS sequence"/>
</dbReference>
<evidence type="ECO:0000313" key="6">
    <source>
        <dbReference type="EMBL" id="GEM07559.1"/>
    </source>
</evidence>
<dbReference type="Pfam" id="PF13639">
    <property type="entry name" value="zf-RING_2"/>
    <property type="match status" value="1"/>
</dbReference>
<dbReference type="Gene3D" id="3.30.40.10">
    <property type="entry name" value="Zinc/RING finger domain, C3HC4 (zinc finger)"/>
    <property type="match status" value="1"/>
</dbReference>
<dbReference type="OrthoDB" id="8062037at2759"/>
<dbReference type="InterPro" id="IPR013083">
    <property type="entry name" value="Znf_RING/FYVE/PHD"/>
</dbReference>
<dbReference type="PROSITE" id="PS50089">
    <property type="entry name" value="ZF_RING_2"/>
    <property type="match status" value="1"/>
</dbReference>
<dbReference type="GO" id="GO:0008270">
    <property type="term" value="F:zinc ion binding"/>
    <property type="evidence" value="ECO:0007669"/>
    <property type="project" value="UniProtKB-KW"/>
</dbReference>
<evidence type="ECO:0000259" key="5">
    <source>
        <dbReference type="PROSITE" id="PS50089"/>
    </source>
</evidence>
<dbReference type="PANTHER" id="PTHR14155:SF627">
    <property type="entry name" value="OS06G0192800 PROTEIN"/>
    <property type="match status" value="1"/>
</dbReference>
<sequence>MQDQPAALAEVPEFSMYTDLDLLLARLEAQENGGQAQDASEGTPAEAAHGGETYDDFLLLSDVLGQAVPAGASPAELESLTIARVECERRRVTKSGKVKSKLSVVGVRCVDCAICLARFKVDQFAVVLPECLHIFHENCIRSWFRLSRVCPVCRAEVFPPRPPPTVDLLQ</sequence>
<dbReference type="SUPFAM" id="SSF57850">
    <property type="entry name" value="RING/U-box"/>
    <property type="match status" value="1"/>
</dbReference>